<protein>
    <submittedName>
        <fullName evidence="1">Mannose-6-phosphate isomerase-like protein (Cupin superfamily)</fullName>
    </submittedName>
</protein>
<dbReference type="Gene3D" id="2.60.120.10">
    <property type="entry name" value="Jelly Rolls"/>
    <property type="match status" value="1"/>
</dbReference>
<dbReference type="RefSeq" id="WP_310125346.1">
    <property type="nucleotide sequence ID" value="NZ_JAVDQV010000016.1"/>
</dbReference>
<dbReference type="InterPro" id="IPR014710">
    <property type="entry name" value="RmlC-like_jellyroll"/>
</dbReference>
<accession>A0ABU1LZ18</accession>
<name>A0ABU1LZ18_9BURK</name>
<sequence>MPRSQVGMACALYVRDATDCFSDPFAVSFSSDDPWEKRMEHPLPDAPQRFVISHDAETDFKTGGLRDYSAYRDLGVAAATNGLVKAHVIRMIAPFRPELSVRHHHNVQFQWVYCLKGWFETDFEGIGRQRLVAGSCWVQPPGIRHTVVGWSDDCELLEILMPAEHETINDR</sequence>
<dbReference type="EMBL" id="JAVDRP010000013">
    <property type="protein sequence ID" value="MDR6411821.1"/>
    <property type="molecule type" value="Genomic_DNA"/>
</dbReference>
<proteinExistence type="predicted"/>
<dbReference type="SUPFAM" id="SSF51182">
    <property type="entry name" value="RmlC-like cupins"/>
    <property type="match status" value="1"/>
</dbReference>
<keyword evidence="2" id="KW-1185">Reference proteome</keyword>
<gene>
    <name evidence="1" type="ORF">J2804_005255</name>
</gene>
<reference evidence="1 2" key="1">
    <citation type="submission" date="2023-07" db="EMBL/GenBank/DDBJ databases">
        <title>Sorghum-associated microbial communities from plants grown in Nebraska, USA.</title>
        <authorList>
            <person name="Schachtman D."/>
        </authorList>
    </citation>
    <scope>NUCLEOTIDE SEQUENCE [LARGE SCALE GENOMIC DNA]</scope>
    <source>
        <strain evidence="1 2">DS1316</strain>
    </source>
</reference>
<dbReference type="Proteomes" id="UP001264340">
    <property type="component" value="Unassembled WGS sequence"/>
</dbReference>
<dbReference type="InterPro" id="IPR011051">
    <property type="entry name" value="RmlC_Cupin_sf"/>
</dbReference>
<evidence type="ECO:0000313" key="1">
    <source>
        <dbReference type="EMBL" id="MDR6411821.1"/>
    </source>
</evidence>
<evidence type="ECO:0000313" key="2">
    <source>
        <dbReference type="Proteomes" id="UP001264340"/>
    </source>
</evidence>
<organism evidence="1 2">
    <name type="scientific">Paraburkholderia terricola</name>
    <dbReference type="NCBI Taxonomy" id="169427"/>
    <lineage>
        <taxon>Bacteria</taxon>
        <taxon>Pseudomonadati</taxon>
        <taxon>Pseudomonadota</taxon>
        <taxon>Betaproteobacteria</taxon>
        <taxon>Burkholderiales</taxon>
        <taxon>Burkholderiaceae</taxon>
        <taxon>Paraburkholderia</taxon>
    </lineage>
</organism>
<comment type="caution">
    <text evidence="1">The sequence shown here is derived from an EMBL/GenBank/DDBJ whole genome shotgun (WGS) entry which is preliminary data.</text>
</comment>
<dbReference type="CDD" id="cd06980">
    <property type="entry name" value="cupin_bxe_c0505"/>
    <property type="match status" value="1"/>
</dbReference>